<dbReference type="CDD" id="cd00093">
    <property type="entry name" value="HTH_XRE"/>
    <property type="match status" value="1"/>
</dbReference>
<dbReference type="InterPro" id="IPR001387">
    <property type="entry name" value="Cro/C1-type_HTH"/>
</dbReference>
<comment type="caution">
    <text evidence="2">The sequence shown here is derived from an EMBL/GenBank/DDBJ whole genome shotgun (WGS) entry which is preliminary data.</text>
</comment>
<accession>A0A5C7A5T8</accession>
<evidence type="ECO:0000313" key="3">
    <source>
        <dbReference type="Proteomes" id="UP000321903"/>
    </source>
</evidence>
<dbReference type="Gene3D" id="1.10.260.40">
    <property type="entry name" value="lambda repressor-like DNA-binding domains"/>
    <property type="match status" value="1"/>
</dbReference>
<evidence type="ECO:0000313" key="2">
    <source>
        <dbReference type="EMBL" id="TXD98632.1"/>
    </source>
</evidence>
<dbReference type="EMBL" id="VORZ01000001">
    <property type="protein sequence ID" value="TXD98632.1"/>
    <property type="molecule type" value="Genomic_DNA"/>
</dbReference>
<dbReference type="InterPro" id="IPR010982">
    <property type="entry name" value="Lambda_DNA-bd_dom_sf"/>
</dbReference>
<dbReference type="RefSeq" id="WP_147223281.1">
    <property type="nucleotide sequence ID" value="NZ_CAJGYY010000001.1"/>
</dbReference>
<dbReference type="PROSITE" id="PS50943">
    <property type="entry name" value="HTH_CROC1"/>
    <property type="match status" value="1"/>
</dbReference>
<evidence type="ECO:0000259" key="1">
    <source>
        <dbReference type="PROSITE" id="PS50943"/>
    </source>
</evidence>
<reference evidence="2 3" key="1">
    <citation type="submission" date="2019-08" db="EMBL/GenBank/DDBJ databases">
        <title>Genome sequence of Psychrobacter frigidicola ACAM304 (type strain).</title>
        <authorList>
            <person name="Bowman J.P."/>
        </authorList>
    </citation>
    <scope>NUCLEOTIDE SEQUENCE [LARGE SCALE GENOMIC DNA]</scope>
    <source>
        <strain evidence="2 3">ACAM 304</strain>
    </source>
</reference>
<dbReference type="Proteomes" id="UP000321903">
    <property type="component" value="Unassembled WGS sequence"/>
</dbReference>
<dbReference type="AlphaFoldDB" id="A0A5C7A5T8"/>
<keyword evidence="3" id="KW-1185">Reference proteome</keyword>
<dbReference type="GO" id="GO:0003677">
    <property type="term" value="F:DNA binding"/>
    <property type="evidence" value="ECO:0007669"/>
    <property type="project" value="InterPro"/>
</dbReference>
<sequence>MGSKLPIILSEKKLRVADVVRAAGISKSTLHKLYNEESSKTDFNAIDQLCEFLDVQVGDLFIYKPNTKDKIVKVDFAHYFFCR</sequence>
<dbReference type="OrthoDB" id="9805309at2"/>
<proteinExistence type="predicted"/>
<organism evidence="2 3">
    <name type="scientific">Psychrobacter frigidicola</name>
    <dbReference type="NCBI Taxonomy" id="45611"/>
    <lineage>
        <taxon>Bacteria</taxon>
        <taxon>Pseudomonadati</taxon>
        <taxon>Pseudomonadota</taxon>
        <taxon>Gammaproteobacteria</taxon>
        <taxon>Moraxellales</taxon>
        <taxon>Moraxellaceae</taxon>
        <taxon>Psychrobacter</taxon>
    </lineage>
</organism>
<name>A0A5C7A5T8_9GAMM</name>
<gene>
    <name evidence="2" type="ORF">ES754_04025</name>
</gene>
<dbReference type="Pfam" id="PF13443">
    <property type="entry name" value="HTH_26"/>
    <property type="match status" value="1"/>
</dbReference>
<dbReference type="SUPFAM" id="SSF47413">
    <property type="entry name" value="lambda repressor-like DNA-binding domains"/>
    <property type="match status" value="1"/>
</dbReference>
<feature type="domain" description="HTH cro/C1-type" evidence="1">
    <location>
        <begin position="11"/>
        <end position="60"/>
    </location>
</feature>
<protein>
    <submittedName>
        <fullName evidence="2">Helix-turn-helix transcriptional regulator</fullName>
    </submittedName>
</protein>